<keyword evidence="3" id="KW-1185">Reference proteome</keyword>
<evidence type="ECO:0008006" key="4">
    <source>
        <dbReference type="Google" id="ProtNLM"/>
    </source>
</evidence>
<evidence type="ECO:0000313" key="3">
    <source>
        <dbReference type="Proteomes" id="UP001050808"/>
    </source>
</evidence>
<dbReference type="EMBL" id="BNDY01000017">
    <property type="protein sequence ID" value="GHI42547.1"/>
    <property type="molecule type" value="Genomic_DNA"/>
</dbReference>
<accession>A0ABQ3QZ45</accession>
<organism evidence="2 3">
    <name type="scientific">Streptomyces violascens</name>
    <dbReference type="NCBI Taxonomy" id="67381"/>
    <lineage>
        <taxon>Bacteria</taxon>
        <taxon>Bacillati</taxon>
        <taxon>Actinomycetota</taxon>
        <taxon>Actinomycetes</taxon>
        <taxon>Kitasatosporales</taxon>
        <taxon>Streptomycetaceae</taxon>
        <taxon>Streptomyces</taxon>
    </lineage>
</organism>
<proteinExistence type="predicted"/>
<reference evidence="2" key="1">
    <citation type="submission" date="2024-05" db="EMBL/GenBank/DDBJ databases">
        <title>Whole genome shotgun sequence of Streptomyces violascens NBRC 12920.</title>
        <authorList>
            <person name="Komaki H."/>
            <person name="Tamura T."/>
        </authorList>
    </citation>
    <scope>NUCLEOTIDE SEQUENCE</scope>
    <source>
        <strain evidence="2">NBRC 12920</strain>
    </source>
</reference>
<feature type="transmembrane region" description="Helical" evidence="1">
    <location>
        <begin position="34"/>
        <end position="56"/>
    </location>
</feature>
<keyword evidence="1" id="KW-1133">Transmembrane helix</keyword>
<evidence type="ECO:0000256" key="1">
    <source>
        <dbReference type="SAM" id="Phobius"/>
    </source>
</evidence>
<gene>
    <name evidence="2" type="ORF">Sviol_69550</name>
</gene>
<keyword evidence="1" id="KW-0812">Transmembrane</keyword>
<dbReference type="Proteomes" id="UP001050808">
    <property type="component" value="Unassembled WGS sequence"/>
</dbReference>
<name>A0ABQ3QZ45_9ACTN</name>
<feature type="transmembrane region" description="Helical" evidence="1">
    <location>
        <begin position="126"/>
        <end position="150"/>
    </location>
</feature>
<keyword evidence="1" id="KW-0472">Membrane</keyword>
<sequence length="168" mass="18197">MGSRVSSEGAGPAKLPIVGTTWYRRGPSYWLRRTSFVVFLLIVTGLMFGVTLNMFLSTVGGLSDGWRHISYTLQAVASTGAAGWGWAYYRRKAREAKARAASPAETWRSHDSAQRRAPGLASAGRLPALLLLPFMAPVFAWVLGMLLAMASLRELPSEAGARKALNQA</sequence>
<feature type="transmembrane region" description="Helical" evidence="1">
    <location>
        <begin position="68"/>
        <end position="89"/>
    </location>
</feature>
<comment type="caution">
    <text evidence="2">The sequence shown here is derived from an EMBL/GenBank/DDBJ whole genome shotgun (WGS) entry which is preliminary data.</text>
</comment>
<evidence type="ECO:0000313" key="2">
    <source>
        <dbReference type="EMBL" id="GHI42547.1"/>
    </source>
</evidence>
<protein>
    <recommendedName>
        <fullName evidence="4">DUF5671 domain-containing protein</fullName>
    </recommendedName>
</protein>